<evidence type="ECO:0000256" key="1">
    <source>
        <dbReference type="ARBA" id="ARBA00004123"/>
    </source>
</evidence>
<dbReference type="GO" id="GO:0042393">
    <property type="term" value="F:histone binding"/>
    <property type="evidence" value="ECO:0007669"/>
    <property type="project" value="InterPro"/>
</dbReference>
<protein>
    <recommendedName>
        <fullName evidence="4">Histone acetyltransferase type B catalytic subunit</fullName>
        <ecNumber evidence="3">2.3.1.48</ecNumber>
    </recommendedName>
</protein>
<dbReference type="Gene3D" id="3.90.360.10">
    <property type="entry name" value="Histone acetyl transferase 1 (HAT1), N-terminal domain"/>
    <property type="match status" value="1"/>
</dbReference>
<sequence>MEICERLMGSGAAEEYIINANLALNFMLVREPEDMVDEEQYFGAEMTHQVYGEGEQIFGYRNLFIKLFITAGRLNMYCEVEHSGMYESSKPGELKPDEVIPPLANLVPPNTILGSKSTFVAMIRKEASFRPFGEQISRHTIQEGGEERVFEMYLSDESTPGFTDYFERVQMFAMFYVDAASYIDNTDEKWRYFLVFEKYKSSDGASLYALAGFSTVYEFYGYPEHIRPRISQMLVLPPFQMMGVGSALLQAIYNKYIDDPKVLTIAVEDPSEVFGKMRLVLNCRNCLELTAFGVQNIKSGLTKQHYDEARTKLKLNKDCVRNVYNVLRFRATDRNDPEDCKAFRLFIKNQLYAPFRRQDKEKAKMEKHHLSQEEISELLSFVPKEKRSEIIHQEYLDLKAKFSAIVEKLPK</sequence>
<dbReference type="InterPro" id="IPR016181">
    <property type="entry name" value="Acyl_CoA_acyltransferase"/>
</dbReference>
<accession>A0A6A7FMJ8</accession>
<dbReference type="GO" id="GO:0000781">
    <property type="term" value="C:chromosome, telomeric region"/>
    <property type="evidence" value="ECO:0007669"/>
    <property type="project" value="GOC"/>
</dbReference>
<dbReference type="InterPro" id="IPR048776">
    <property type="entry name" value="HAT1_C"/>
</dbReference>
<dbReference type="GO" id="GO:0005634">
    <property type="term" value="C:nucleus"/>
    <property type="evidence" value="ECO:0007669"/>
    <property type="project" value="UniProtKB-SubCell"/>
</dbReference>
<dbReference type="GO" id="GO:0031509">
    <property type="term" value="P:subtelomeric heterochromatin formation"/>
    <property type="evidence" value="ECO:0007669"/>
    <property type="project" value="InterPro"/>
</dbReference>
<dbReference type="Gene3D" id="1.10.10.390">
    <property type="match status" value="1"/>
</dbReference>
<evidence type="ECO:0000256" key="8">
    <source>
        <dbReference type="ARBA" id="ARBA00048017"/>
    </source>
</evidence>
<proteinExistence type="evidence at transcript level"/>
<evidence type="ECO:0000256" key="2">
    <source>
        <dbReference type="ARBA" id="ARBA00010543"/>
    </source>
</evidence>
<evidence type="ECO:0000256" key="5">
    <source>
        <dbReference type="ARBA" id="ARBA00022679"/>
    </source>
</evidence>
<evidence type="ECO:0000259" key="9">
    <source>
        <dbReference type="Pfam" id="PF10394"/>
    </source>
</evidence>
<reference evidence="11" key="1">
    <citation type="submission" date="2017-11" db="EMBL/GenBank/DDBJ databases">
        <title>The sensing device of the deep-sea amphipod.</title>
        <authorList>
            <person name="Kobayashi H."/>
            <person name="Nagahama T."/>
            <person name="Arai W."/>
            <person name="Sasagawa Y."/>
            <person name="Umeda M."/>
            <person name="Hayashi T."/>
            <person name="Nikaido I."/>
            <person name="Watanabe H."/>
            <person name="Oguri K."/>
            <person name="Kitazato H."/>
            <person name="Fujioka K."/>
            <person name="Kido Y."/>
            <person name="Takami H."/>
        </authorList>
    </citation>
    <scope>NUCLEOTIDE SEQUENCE</scope>
    <source>
        <tissue evidence="11">Whole body</tissue>
    </source>
</reference>
<evidence type="ECO:0000256" key="3">
    <source>
        <dbReference type="ARBA" id="ARBA00013184"/>
    </source>
</evidence>
<dbReference type="InterPro" id="IPR019467">
    <property type="entry name" value="Hat1_N"/>
</dbReference>
<dbReference type="InterPro" id="IPR037113">
    <property type="entry name" value="Hat1_N_sf"/>
</dbReference>
<keyword evidence="6" id="KW-0539">Nucleus</keyword>
<comment type="similarity">
    <text evidence="2">Belongs to the HAT1 family.</text>
</comment>
<dbReference type="GO" id="GO:0004402">
    <property type="term" value="F:histone acetyltransferase activity"/>
    <property type="evidence" value="ECO:0007669"/>
    <property type="project" value="InterPro"/>
</dbReference>
<dbReference type="PANTHER" id="PTHR12046">
    <property type="entry name" value="HISTONE ACETYLTRANSFERASE TYPE B CATALYTIC SUBUNIT"/>
    <property type="match status" value="1"/>
</dbReference>
<organism evidence="11">
    <name type="scientific">Hirondellea gigas</name>
    <dbReference type="NCBI Taxonomy" id="1518452"/>
    <lineage>
        <taxon>Eukaryota</taxon>
        <taxon>Metazoa</taxon>
        <taxon>Ecdysozoa</taxon>
        <taxon>Arthropoda</taxon>
        <taxon>Crustacea</taxon>
        <taxon>Multicrustacea</taxon>
        <taxon>Malacostraca</taxon>
        <taxon>Eumalacostraca</taxon>
        <taxon>Peracarida</taxon>
        <taxon>Amphipoda</taxon>
        <taxon>Amphilochidea</taxon>
        <taxon>Lysianassida</taxon>
        <taxon>Lysianassidira</taxon>
        <taxon>Lysianassoidea</taxon>
        <taxon>Lysianassidae</taxon>
        <taxon>Hirondellea</taxon>
    </lineage>
</organism>
<comment type="subcellular location">
    <subcellularLocation>
        <location evidence="1">Nucleus</location>
    </subcellularLocation>
</comment>
<dbReference type="AlphaFoldDB" id="A0A6A7FMJ8"/>
<dbReference type="InterPro" id="IPR017380">
    <property type="entry name" value="Hist_AcTrfase_B-typ_cat-su"/>
</dbReference>
<feature type="domain" description="Histone acetyl transferase HAT1 N-terminal" evidence="9">
    <location>
        <begin position="16"/>
        <end position="178"/>
    </location>
</feature>
<comment type="catalytic activity">
    <reaction evidence="8">
        <text>L-lysyl-[protein] + acetyl-CoA = N(6)-acetyl-L-lysyl-[protein] + CoA + H(+)</text>
        <dbReference type="Rhea" id="RHEA:45948"/>
        <dbReference type="Rhea" id="RHEA-COMP:9752"/>
        <dbReference type="Rhea" id="RHEA-COMP:10731"/>
        <dbReference type="ChEBI" id="CHEBI:15378"/>
        <dbReference type="ChEBI" id="CHEBI:29969"/>
        <dbReference type="ChEBI" id="CHEBI:57287"/>
        <dbReference type="ChEBI" id="CHEBI:57288"/>
        <dbReference type="ChEBI" id="CHEBI:61930"/>
        <dbReference type="EC" id="2.3.1.48"/>
    </reaction>
</comment>
<name>A0A6A7FMJ8_9CRUS</name>
<dbReference type="EC" id="2.3.1.48" evidence="3"/>
<dbReference type="SUPFAM" id="SSF55729">
    <property type="entry name" value="Acyl-CoA N-acyltransferases (Nat)"/>
    <property type="match status" value="1"/>
</dbReference>
<keyword evidence="7" id="KW-0012">Acyltransferase</keyword>
<dbReference type="InterPro" id="IPR013523">
    <property type="entry name" value="Hist_AcTrfase_HAT1_C"/>
</dbReference>
<evidence type="ECO:0000256" key="4">
    <source>
        <dbReference type="ARBA" id="ARBA00021268"/>
    </source>
</evidence>
<evidence type="ECO:0000313" key="11">
    <source>
        <dbReference type="EMBL" id="LAC19801.1"/>
    </source>
</evidence>
<dbReference type="Pfam" id="PF10394">
    <property type="entry name" value="Hat1_N"/>
    <property type="match status" value="1"/>
</dbReference>
<evidence type="ECO:0000259" key="10">
    <source>
        <dbReference type="Pfam" id="PF21183"/>
    </source>
</evidence>
<dbReference type="Pfam" id="PF21183">
    <property type="entry name" value="HAT1_C"/>
    <property type="match status" value="1"/>
</dbReference>
<evidence type="ECO:0000256" key="6">
    <source>
        <dbReference type="ARBA" id="ARBA00023242"/>
    </source>
</evidence>
<dbReference type="EMBL" id="IACT01000383">
    <property type="protein sequence ID" value="LAC19801.1"/>
    <property type="molecule type" value="mRNA"/>
</dbReference>
<dbReference type="Gene3D" id="3.40.630.30">
    <property type="match status" value="1"/>
</dbReference>
<evidence type="ECO:0000256" key="7">
    <source>
        <dbReference type="ARBA" id="ARBA00023315"/>
    </source>
</evidence>
<keyword evidence="5 11" id="KW-0808">Transferase</keyword>
<feature type="domain" description="Histone acetyltransferase type B catalytic subunit C-terminal" evidence="10">
    <location>
        <begin position="280"/>
        <end position="329"/>
    </location>
</feature>